<sequence length="111" mass="11855">MQSAVSAVRRPCGLSARRAEQRSTSVRVHAVAESAPAFKLPPKKAPLPTDAEGVKALIAKSHEMHGQGRSMWFCLTGRGKRGNAGTYVAHADTLDWNAAASGSMDSYNIFT</sequence>
<reference evidence="1 2" key="1">
    <citation type="journal article" date="2017" name="Mol. Biol. Evol.">
        <title>The 4-celled Tetrabaena socialis nuclear genome reveals the essential components for genetic control of cell number at the origin of multicellularity in the volvocine lineage.</title>
        <authorList>
            <person name="Featherston J."/>
            <person name="Arakaki Y."/>
            <person name="Hanschen E.R."/>
            <person name="Ferris P.J."/>
            <person name="Michod R.E."/>
            <person name="Olson B.J.S.C."/>
            <person name="Nozaki H."/>
            <person name="Durand P.M."/>
        </authorList>
    </citation>
    <scope>NUCLEOTIDE SEQUENCE [LARGE SCALE GENOMIC DNA]</scope>
    <source>
        <strain evidence="1 2">NIES-571</strain>
    </source>
</reference>
<gene>
    <name evidence="1" type="ORF">TSOC_007713</name>
</gene>
<dbReference type="Proteomes" id="UP000236333">
    <property type="component" value="Unassembled WGS sequence"/>
</dbReference>
<evidence type="ECO:0000313" key="1">
    <source>
        <dbReference type="EMBL" id="PNH05961.1"/>
    </source>
</evidence>
<name>A0A2J8A0A4_9CHLO</name>
<dbReference type="OrthoDB" id="528232at2759"/>
<dbReference type="EMBL" id="PGGS01000268">
    <property type="protein sequence ID" value="PNH05961.1"/>
    <property type="molecule type" value="Genomic_DNA"/>
</dbReference>
<protein>
    <submittedName>
        <fullName evidence="1">Uncharacterized protein</fullName>
    </submittedName>
</protein>
<accession>A0A2J8A0A4</accession>
<evidence type="ECO:0000313" key="2">
    <source>
        <dbReference type="Proteomes" id="UP000236333"/>
    </source>
</evidence>
<proteinExistence type="predicted"/>
<keyword evidence="2" id="KW-1185">Reference proteome</keyword>
<comment type="caution">
    <text evidence="1">The sequence shown here is derived from an EMBL/GenBank/DDBJ whole genome shotgun (WGS) entry which is preliminary data.</text>
</comment>
<organism evidence="1 2">
    <name type="scientific">Tetrabaena socialis</name>
    <dbReference type="NCBI Taxonomy" id="47790"/>
    <lineage>
        <taxon>Eukaryota</taxon>
        <taxon>Viridiplantae</taxon>
        <taxon>Chlorophyta</taxon>
        <taxon>core chlorophytes</taxon>
        <taxon>Chlorophyceae</taxon>
        <taxon>CS clade</taxon>
        <taxon>Chlamydomonadales</taxon>
        <taxon>Tetrabaenaceae</taxon>
        <taxon>Tetrabaena</taxon>
    </lineage>
</organism>
<dbReference type="AlphaFoldDB" id="A0A2J8A0A4"/>